<protein>
    <submittedName>
        <fullName evidence="1">Uncharacterized protein</fullName>
    </submittedName>
</protein>
<organism evidence="1 2">
    <name type="scientific">Paraphaeosphaeria minitans</name>
    <dbReference type="NCBI Taxonomy" id="565426"/>
    <lineage>
        <taxon>Eukaryota</taxon>
        <taxon>Fungi</taxon>
        <taxon>Dikarya</taxon>
        <taxon>Ascomycota</taxon>
        <taxon>Pezizomycotina</taxon>
        <taxon>Dothideomycetes</taxon>
        <taxon>Pleosporomycetidae</taxon>
        <taxon>Pleosporales</taxon>
        <taxon>Massarineae</taxon>
        <taxon>Didymosphaeriaceae</taxon>
        <taxon>Paraphaeosphaeria</taxon>
    </lineage>
</organism>
<name>A0A9P6KQ13_9PLEO</name>
<keyword evidence="2" id="KW-1185">Reference proteome</keyword>
<dbReference type="Proteomes" id="UP000756921">
    <property type="component" value="Unassembled WGS sequence"/>
</dbReference>
<evidence type="ECO:0000313" key="2">
    <source>
        <dbReference type="Proteomes" id="UP000756921"/>
    </source>
</evidence>
<dbReference type="EMBL" id="WJXW01000007">
    <property type="protein sequence ID" value="KAF9734620.1"/>
    <property type="molecule type" value="Genomic_DNA"/>
</dbReference>
<gene>
    <name evidence="1" type="ORF">PMIN01_07523</name>
</gene>
<proteinExistence type="predicted"/>
<sequence>MEAIAGLLGLVCERLVTLDQHGQVRQLGHVTPLKAWREASAFARTPGVSRRGWVHGWLPSRWRGTASRGLLEVGGTMALVAGWSTPAAHEGDARRALLSKRMGAALLAGLRRRGWTLVEGGSRAAGPRLHAAARSSPQT</sequence>
<reference evidence="1" key="1">
    <citation type="journal article" date="2020" name="Mol. Plant Microbe Interact.">
        <title>Genome Sequence of the Biocontrol Agent Coniothyrium minitans strain Conio (IMI 134523).</title>
        <authorList>
            <person name="Patel D."/>
            <person name="Shittu T.A."/>
            <person name="Baroncelli R."/>
            <person name="Muthumeenakshi S."/>
            <person name="Osborne T.H."/>
            <person name="Janganan T.K."/>
            <person name="Sreenivasaprasad S."/>
        </authorList>
    </citation>
    <scope>NUCLEOTIDE SEQUENCE</scope>
    <source>
        <strain evidence="1">Conio</strain>
    </source>
</reference>
<dbReference type="AlphaFoldDB" id="A0A9P6KQ13"/>
<accession>A0A9P6KQ13</accession>
<evidence type="ECO:0000313" key="1">
    <source>
        <dbReference type="EMBL" id="KAF9734620.1"/>
    </source>
</evidence>
<comment type="caution">
    <text evidence="1">The sequence shown here is derived from an EMBL/GenBank/DDBJ whole genome shotgun (WGS) entry which is preliminary data.</text>
</comment>
<dbReference type="OrthoDB" id="10543608at2759"/>